<feature type="coiled-coil region" evidence="1">
    <location>
        <begin position="61"/>
        <end position="95"/>
    </location>
</feature>
<proteinExistence type="predicted"/>
<protein>
    <recommendedName>
        <fullName evidence="4">Lipoprotein</fullName>
    </recommendedName>
</protein>
<gene>
    <name evidence="2" type="ORF">C3729_08070</name>
</gene>
<comment type="caution">
    <text evidence="2">The sequence shown here is derived from an EMBL/GenBank/DDBJ whole genome shotgun (WGS) entry which is preliminary data.</text>
</comment>
<evidence type="ECO:0000313" key="2">
    <source>
        <dbReference type="EMBL" id="PPZ91373.1"/>
    </source>
</evidence>
<sequence>MKKLITIISIVSLISCNKEARTEAIPKNETDKVILKDNDIKSFSRYSNDNNSLIEKIYYKIIENDQNLTKLDEEISKLNDESREYKRSLDDILQKPDDYYKDAKYRTKFLKDSLLKKEILKLIESSEKNFTKNTSVLKGKMKQTNLNTISINELYSIYKIRKTLPAIEDFQKTIPNNKKIDSIINEQEKLIQQLKSLKN</sequence>
<name>A0A2S7I492_9FLAO</name>
<organism evidence="2 3">
    <name type="scientific">Cloacibacterium normanense</name>
    <dbReference type="NCBI Taxonomy" id="237258"/>
    <lineage>
        <taxon>Bacteria</taxon>
        <taxon>Pseudomonadati</taxon>
        <taxon>Bacteroidota</taxon>
        <taxon>Flavobacteriia</taxon>
        <taxon>Flavobacteriales</taxon>
        <taxon>Weeksellaceae</taxon>
    </lineage>
</organism>
<keyword evidence="1" id="KW-0175">Coiled coil</keyword>
<dbReference type="RefSeq" id="WP_104793697.1">
    <property type="nucleotide sequence ID" value="NZ_PTPZ01000004.1"/>
</dbReference>
<evidence type="ECO:0000313" key="3">
    <source>
        <dbReference type="Proteomes" id="UP000238565"/>
    </source>
</evidence>
<accession>A0A2S7I492</accession>
<dbReference type="EMBL" id="PTPZ01000004">
    <property type="protein sequence ID" value="PPZ91373.1"/>
    <property type="molecule type" value="Genomic_DNA"/>
</dbReference>
<dbReference type="AlphaFoldDB" id="A0A2S7I492"/>
<dbReference type="PROSITE" id="PS51257">
    <property type="entry name" value="PROKAR_LIPOPROTEIN"/>
    <property type="match status" value="1"/>
</dbReference>
<reference evidence="2 3" key="1">
    <citation type="submission" date="2018-02" db="EMBL/GenBank/DDBJ databases">
        <title>Draft genome sequence of bacterial isolates from marine environment.</title>
        <authorList>
            <person name="Singh S.K."/>
            <person name="Hill R."/>
            <person name="Major S."/>
            <person name="Cai H."/>
            <person name="Li Y."/>
        </authorList>
    </citation>
    <scope>NUCLEOTIDE SEQUENCE [LARGE SCALE GENOMIC DNA]</scope>
    <source>
        <strain evidence="2 3">IMET F</strain>
    </source>
</reference>
<evidence type="ECO:0008006" key="4">
    <source>
        <dbReference type="Google" id="ProtNLM"/>
    </source>
</evidence>
<evidence type="ECO:0000256" key="1">
    <source>
        <dbReference type="SAM" id="Coils"/>
    </source>
</evidence>
<dbReference type="Proteomes" id="UP000238565">
    <property type="component" value="Unassembled WGS sequence"/>
</dbReference>